<sequence>MNKSCEVEYCNLELRFSRRHIHNLIKDLIQEGYSLYWSEDEDCLILSVRTGRKLVKLRFQLLRTGHYKLVGDYLIKDARLAEWLENLIGVTRGHAVVKRIKDQHILVKNILFGEVIRLVEVDGFRQRVLFQKGMQLSGEKLEEMLASTEGEMRLQLVRMEMDDELERLWSAMKAGNTEKANICRKRLKELSRQLLMLEG</sequence>
<keyword evidence="2" id="KW-1185">Reference proteome</keyword>
<protein>
    <recommendedName>
        <fullName evidence="3">IDEAL domain-containing protein</fullName>
    </recommendedName>
</protein>
<evidence type="ECO:0008006" key="3">
    <source>
        <dbReference type="Google" id="ProtNLM"/>
    </source>
</evidence>
<organism evidence="1 2">
    <name type="scientific">Paenibacillus zeirhizosphaerae</name>
    <dbReference type="NCBI Taxonomy" id="2987519"/>
    <lineage>
        <taxon>Bacteria</taxon>
        <taxon>Bacillati</taxon>
        <taxon>Bacillota</taxon>
        <taxon>Bacilli</taxon>
        <taxon>Bacillales</taxon>
        <taxon>Paenibacillaceae</taxon>
        <taxon>Paenibacillus</taxon>
    </lineage>
</organism>
<dbReference type="Proteomes" id="UP001241848">
    <property type="component" value="Unassembled WGS sequence"/>
</dbReference>
<proteinExistence type="predicted"/>
<accession>A0ABT9FQR6</accession>
<comment type="caution">
    <text evidence="1">The sequence shown here is derived from an EMBL/GenBank/DDBJ whole genome shotgun (WGS) entry which is preliminary data.</text>
</comment>
<name>A0ABT9FQR6_9BACL</name>
<dbReference type="RefSeq" id="WP_305754480.1">
    <property type="nucleotide sequence ID" value="NZ_JAPCKK010000014.1"/>
</dbReference>
<evidence type="ECO:0000313" key="1">
    <source>
        <dbReference type="EMBL" id="MDP4096866.1"/>
    </source>
</evidence>
<reference evidence="1 2" key="1">
    <citation type="submission" date="2022-10" db="EMBL/GenBank/DDBJ databases">
        <title>Paenibacillus description and whole genome data of maize root bacterial community.</title>
        <authorList>
            <person name="Marton D."/>
            <person name="Farkas M."/>
            <person name="Cserhati M."/>
        </authorList>
    </citation>
    <scope>NUCLEOTIDE SEQUENCE [LARGE SCALE GENOMIC DNA]</scope>
    <source>
        <strain evidence="1 2">P96</strain>
    </source>
</reference>
<gene>
    <name evidence="1" type="ORF">OIN60_08780</name>
</gene>
<dbReference type="EMBL" id="JAPCKK010000014">
    <property type="protein sequence ID" value="MDP4096866.1"/>
    <property type="molecule type" value="Genomic_DNA"/>
</dbReference>
<evidence type="ECO:0000313" key="2">
    <source>
        <dbReference type="Proteomes" id="UP001241848"/>
    </source>
</evidence>